<sequence length="51" mass="5669">MPQGSVVVVTLWGERGTDPLSEKLFHLKFSFVTVHSNCDAISDPHFGGRLR</sequence>
<dbReference type="EMBL" id="UINC01135441">
    <property type="protein sequence ID" value="SVD19586.1"/>
    <property type="molecule type" value="Genomic_DNA"/>
</dbReference>
<gene>
    <name evidence="1" type="ORF">METZ01_LOCUS372440</name>
</gene>
<proteinExistence type="predicted"/>
<protein>
    <submittedName>
        <fullName evidence="1">Uncharacterized protein</fullName>
    </submittedName>
</protein>
<organism evidence="1">
    <name type="scientific">marine metagenome</name>
    <dbReference type="NCBI Taxonomy" id="408172"/>
    <lineage>
        <taxon>unclassified sequences</taxon>
        <taxon>metagenomes</taxon>
        <taxon>ecological metagenomes</taxon>
    </lineage>
</organism>
<evidence type="ECO:0000313" key="1">
    <source>
        <dbReference type="EMBL" id="SVD19586.1"/>
    </source>
</evidence>
<dbReference type="AlphaFoldDB" id="A0A382TC12"/>
<accession>A0A382TC12</accession>
<reference evidence="1" key="1">
    <citation type="submission" date="2018-05" db="EMBL/GenBank/DDBJ databases">
        <authorList>
            <person name="Lanie J.A."/>
            <person name="Ng W.-L."/>
            <person name="Kazmierczak K.M."/>
            <person name="Andrzejewski T.M."/>
            <person name="Davidsen T.M."/>
            <person name="Wayne K.J."/>
            <person name="Tettelin H."/>
            <person name="Glass J.I."/>
            <person name="Rusch D."/>
            <person name="Podicherti R."/>
            <person name="Tsui H.-C.T."/>
            <person name="Winkler M.E."/>
        </authorList>
    </citation>
    <scope>NUCLEOTIDE SEQUENCE</scope>
</reference>
<name>A0A382TC12_9ZZZZ</name>